<sequence length="335" mass="36395">MNFIHFKKSGKMKLKSFCIFVIMASSLAGISPAHAYSSEGGPVALVGVAGNKVAQQLTNNYNNLAPDCGRATNPAFRCSGVMLRGTEHSSQYHSWNPSPASVSSGGVSFSYLRKDSKFSKLAYGYSNGLIFVPYKYNIKQNVVEPEVLCSFPIDANTENRVDKGCGADNSFPTDSGPCQARGISTASEWLSHYNNTNGNKHAHQCGFDVHHGAPASAAIFRTSIEAMALIGEESMHEQNELRLATWEQDIAEKLPIMAFFYLAGHANGLKGAQGDQVDYQHASKRIVPIIRITLPSSRSDEATFVYDKNDQMVVPPQIANPRVDPTLLVPPIPPA</sequence>
<proteinExistence type="predicted"/>
<protein>
    <submittedName>
        <fullName evidence="2">N-acyl homoserine lactonase</fullName>
    </submittedName>
</protein>
<evidence type="ECO:0000313" key="3">
    <source>
        <dbReference type="Proteomes" id="UP001172217"/>
    </source>
</evidence>
<gene>
    <name evidence="2" type="ORF">QZM70_34815</name>
</gene>
<keyword evidence="3" id="KW-1185">Reference proteome</keyword>
<feature type="signal peptide" evidence="1">
    <location>
        <begin position="1"/>
        <end position="35"/>
    </location>
</feature>
<name>A0ABT8P3J8_9BURK</name>
<dbReference type="Proteomes" id="UP001172217">
    <property type="component" value="Unassembled WGS sequence"/>
</dbReference>
<keyword evidence="1" id="KW-0732">Signal</keyword>
<organism evidence="2 3">
    <name type="scientific">Burkholderia orbicola</name>
    <dbReference type="NCBI Taxonomy" id="2978683"/>
    <lineage>
        <taxon>Bacteria</taxon>
        <taxon>Pseudomonadati</taxon>
        <taxon>Pseudomonadota</taxon>
        <taxon>Betaproteobacteria</taxon>
        <taxon>Burkholderiales</taxon>
        <taxon>Burkholderiaceae</taxon>
        <taxon>Burkholderia</taxon>
        <taxon>Burkholderia cepacia complex</taxon>
    </lineage>
</organism>
<dbReference type="RefSeq" id="WP_227745876.1">
    <property type="nucleotide sequence ID" value="NZ_JAUJQL010000032.1"/>
</dbReference>
<accession>A0ABT8P3J8</accession>
<comment type="caution">
    <text evidence="2">The sequence shown here is derived from an EMBL/GenBank/DDBJ whole genome shotgun (WGS) entry which is preliminary data.</text>
</comment>
<reference evidence="2" key="1">
    <citation type="submission" date="2023-07" db="EMBL/GenBank/DDBJ databases">
        <title>A collection of bacterial strains from the Burkholderia cepacia Research Laboratory and Repository.</title>
        <authorList>
            <person name="Lipuma J."/>
            <person name="Spilker T."/>
            <person name="Caverly L."/>
        </authorList>
    </citation>
    <scope>NUCLEOTIDE SEQUENCE</scope>
    <source>
        <strain evidence="2">AU45194</strain>
    </source>
</reference>
<evidence type="ECO:0000256" key="1">
    <source>
        <dbReference type="SAM" id="SignalP"/>
    </source>
</evidence>
<feature type="chain" id="PRO_5047217598" evidence="1">
    <location>
        <begin position="36"/>
        <end position="335"/>
    </location>
</feature>
<dbReference type="EMBL" id="JAUJQL010000032">
    <property type="protein sequence ID" value="MDN7528127.1"/>
    <property type="molecule type" value="Genomic_DNA"/>
</dbReference>
<evidence type="ECO:0000313" key="2">
    <source>
        <dbReference type="EMBL" id="MDN7528127.1"/>
    </source>
</evidence>